<accession>A0A1D6GHZ2</accession>
<dbReference type="GO" id="GO:0007030">
    <property type="term" value="P:Golgi organization"/>
    <property type="evidence" value="ECO:0007669"/>
    <property type="project" value="UniProtKB-UniRule"/>
</dbReference>
<dbReference type="GO" id="GO:0006869">
    <property type="term" value="P:lipid transport"/>
    <property type="evidence" value="ECO:0007669"/>
    <property type="project" value="UniProtKB-UniRule"/>
</dbReference>
<reference evidence="3" key="1">
    <citation type="submission" date="2015-12" db="EMBL/GenBank/DDBJ databases">
        <title>Update maize B73 reference genome by single molecule sequencing technologies.</title>
        <authorList>
            <consortium name="Maize Genome Sequencing Project"/>
            <person name="Ware D."/>
        </authorList>
    </citation>
    <scope>NUCLEOTIDE SEQUENCE</scope>
    <source>
        <tissue evidence="3">Seedling</tissue>
    </source>
</reference>
<keyword evidence="2" id="KW-0653">Protein transport</keyword>
<comment type="subcellular location">
    <subcellularLocation>
        <location evidence="2">Golgi apparatus</location>
        <location evidence="2">trans-Golgi network</location>
    </subcellularLocation>
</comment>
<sequence length="233" mass="26549">MGQAYGDTSFRDCKKASEEAMDVVIQHLQTKLYSDSEPIEARAEAVVLLKQLKFPVCILSLPVMLMCMSMRLCQRLRAPLCCNVDNLKSNLLEKLEECLLNFQNETTHASIGDISKTFRAYLIIFPDSERRLIELAQALFLNRYETVRENLKKRIPSTDLLAMLRSLWEDATIIDEVISEAALPAFSLETTRDIVKQHIATAFLHLQSEISGLPTSHHSLLCIFLSRTDFIRD</sequence>
<keyword evidence="2" id="KW-0445">Lipid transport</keyword>
<evidence type="ECO:0000256" key="1">
    <source>
        <dbReference type="ARBA" id="ARBA00006080"/>
    </source>
</evidence>
<dbReference type="GO" id="GO:0000938">
    <property type="term" value="C:GARP complex"/>
    <property type="evidence" value="ECO:0007669"/>
    <property type="project" value="UniProtKB-UniRule"/>
</dbReference>
<gene>
    <name evidence="3" type="ORF">ZEAMMB73_Zm00001d013314</name>
</gene>
<dbReference type="GO" id="GO:0042147">
    <property type="term" value="P:retrograde transport, endosome to Golgi"/>
    <property type="evidence" value="ECO:0007669"/>
    <property type="project" value="UniProtKB-UniRule"/>
</dbReference>
<protein>
    <recommendedName>
        <fullName evidence="2">Vacuolar protein sorting-associated protein 51 homolog</fullName>
    </recommendedName>
</protein>
<evidence type="ECO:0000313" key="3">
    <source>
        <dbReference type="EMBL" id="AQK63079.1"/>
    </source>
</evidence>
<keyword evidence="2" id="KW-0333">Golgi apparatus</keyword>
<proteinExistence type="inferred from homology"/>
<dbReference type="AlphaFoldDB" id="A0A1D6GHZ2"/>
<dbReference type="ExpressionAtlas" id="A0A1D6GHZ2">
    <property type="expression patterns" value="baseline and differential"/>
</dbReference>
<dbReference type="InterPro" id="IPR014812">
    <property type="entry name" value="Vps51"/>
</dbReference>
<evidence type="ECO:0000256" key="2">
    <source>
        <dbReference type="RuleBase" id="RU368010"/>
    </source>
</evidence>
<dbReference type="EMBL" id="CM000781">
    <property type="protein sequence ID" value="AQK63079.1"/>
    <property type="molecule type" value="Genomic_DNA"/>
</dbReference>
<dbReference type="PANTHER" id="PTHR15954">
    <property type="entry name" value="VACUOLAR PROTEIN SORTING-ASSOCIATED PROTEIN 51 HOMOLOG"/>
    <property type="match status" value="1"/>
</dbReference>
<keyword evidence="2" id="KW-0813">Transport</keyword>
<comment type="similarity">
    <text evidence="1 2">Belongs to the VPS51 family.</text>
</comment>
<organism evidence="3">
    <name type="scientific">Zea mays</name>
    <name type="common">Maize</name>
    <dbReference type="NCBI Taxonomy" id="4577"/>
    <lineage>
        <taxon>Eukaryota</taxon>
        <taxon>Viridiplantae</taxon>
        <taxon>Streptophyta</taxon>
        <taxon>Embryophyta</taxon>
        <taxon>Tracheophyta</taxon>
        <taxon>Spermatophyta</taxon>
        <taxon>Magnoliopsida</taxon>
        <taxon>Liliopsida</taxon>
        <taxon>Poales</taxon>
        <taxon>Poaceae</taxon>
        <taxon>PACMAD clade</taxon>
        <taxon>Panicoideae</taxon>
        <taxon>Andropogonodae</taxon>
        <taxon>Andropogoneae</taxon>
        <taxon>Tripsacinae</taxon>
        <taxon>Zea</taxon>
    </lineage>
</organism>
<comment type="subunit">
    <text evidence="2">Component of the Golgi-associated retrograde protein (GARP) complex.</text>
</comment>
<dbReference type="GO" id="GO:0005829">
    <property type="term" value="C:cytosol"/>
    <property type="evidence" value="ECO:0007669"/>
    <property type="project" value="GOC"/>
</dbReference>
<comment type="function">
    <text evidence="2">Acts as component of the GARP complex that is involved in retrograde transport from early and late endosomes to the trans-Golgi network (TGN).</text>
</comment>
<dbReference type="PANTHER" id="PTHR15954:SF4">
    <property type="entry name" value="VACUOLAR PROTEIN SORTING-ASSOCIATED PROTEIN 51 HOMOLOG"/>
    <property type="match status" value="1"/>
</dbReference>
<name>A0A1D6GHZ2_MAIZE</name>
<dbReference type="GO" id="GO:0015031">
    <property type="term" value="P:protein transport"/>
    <property type="evidence" value="ECO:0007669"/>
    <property type="project" value="UniProtKB-UniRule"/>
</dbReference>